<evidence type="ECO:0000313" key="4">
    <source>
        <dbReference type="Proteomes" id="UP000236161"/>
    </source>
</evidence>
<dbReference type="STRING" id="1088818.A0A2I0AP34"/>
<accession>A0A2I0AP34</accession>
<name>A0A2I0AP34_9ASPA</name>
<dbReference type="AlphaFoldDB" id="A0A2I0AP34"/>
<feature type="region of interest" description="Disordered" evidence="1">
    <location>
        <begin position="1"/>
        <end position="26"/>
    </location>
</feature>
<keyword evidence="2" id="KW-0472">Membrane</keyword>
<organism evidence="3 4">
    <name type="scientific">Apostasia shenzhenica</name>
    <dbReference type="NCBI Taxonomy" id="1088818"/>
    <lineage>
        <taxon>Eukaryota</taxon>
        <taxon>Viridiplantae</taxon>
        <taxon>Streptophyta</taxon>
        <taxon>Embryophyta</taxon>
        <taxon>Tracheophyta</taxon>
        <taxon>Spermatophyta</taxon>
        <taxon>Magnoliopsida</taxon>
        <taxon>Liliopsida</taxon>
        <taxon>Asparagales</taxon>
        <taxon>Orchidaceae</taxon>
        <taxon>Apostasioideae</taxon>
        <taxon>Apostasia</taxon>
    </lineage>
</organism>
<feature type="compositionally biased region" description="Pro residues" evidence="1">
    <location>
        <begin position="1"/>
        <end position="10"/>
    </location>
</feature>
<dbReference type="PANTHER" id="PTHR36396:SF1">
    <property type="entry name" value="MALTASE-GLUCOAMYLASE, INTESTINAL PROTEIN"/>
    <property type="match status" value="1"/>
</dbReference>
<sequence>MASGEAPPPLDTSSTAAAEIGAAKTSEEVVRSKESYMSRLGSKEKRCGDASTCMVCGVSSPALAARAPMLDSAAEIDAGQKCEAVLQPKYIEVLCKSSGNIQKFAPGTEAGFALHLINCKLPTGVPLPLYIEAAKEGEEPIWFSPKAILADCGQGWRLQTVIEEGQETATLTQQIPKPPLSALYIEVLCKSSGKIQKFAPGAEVRFALHLINSKLPAGVPQALYIEAAKEGEEPIYFVPEATLANCGEGWKLRTIIEEGHNMPSKMQPNPLIPKLPLTVVKEAQHKFLEKTAVGSSSNLNFQYLTKILIVFAFMFLLGGLLAFFLENLPWLIHLVSSS</sequence>
<protein>
    <submittedName>
        <fullName evidence="3">Uncharacterized protein</fullName>
    </submittedName>
</protein>
<proteinExistence type="predicted"/>
<dbReference type="EMBL" id="KZ451969">
    <property type="protein sequence ID" value="PKA57275.1"/>
    <property type="molecule type" value="Genomic_DNA"/>
</dbReference>
<dbReference type="Proteomes" id="UP000236161">
    <property type="component" value="Unassembled WGS sequence"/>
</dbReference>
<dbReference type="OrthoDB" id="1932454at2759"/>
<evidence type="ECO:0000256" key="1">
    <source>
        <dbReference type="SAM" id="MobiDB-lite"/>
    </source>
</evidence>
<reference evidence="3 4" key="1">
    <citation type="journal article" date="2017" name="Nature">
        <title>The Apostasia genome and the evolution of orchids.</title>
        <authorList>
            <person name="Zhang G.Q."/>
            <person name="Liu K.W."/>
            <person name="Li Z."/>
            <person name="Lohaus R."/>
            <person name="Hsiao Y.Y."/>
            <person name="Niu S.C."/>
            <person name="Wang J.Y."/>
            <person name="Lin Y.C."/>
            <person name="Xu Q."/>
            <person name="Chen L.J."/>
            <person name="Yoshida K."/>
            <person name="Fujiwara S."/>
            <person name="Wang Z.W."/>
            <person name="Zhang Y.Q."/>
            <person name="Mitsuda N."/>
            <person name="Wang M."/>
            <person name="Liu G.H."/>
            <person name="Pecoraro L."/>
            <person name="Huang H.X."/>
            <person name="Xiao X.J."/>
            <person name="Lin M."/>
            <person name="Wu X.Y."/>
            <person name="Wu W.L."/>
            <person name="Chen Y.Y."/>
            <person name="Chang S.B."/>
            <person name="Sakamoto S."/>
            <person name="Ohme-Takagi M."/>
            <person name="Yagi M."/>
            <person name="Zeng S.J."/>
            <person name="Shen C.Y."/>
            <person name="Yeh C.M."/>
            <person name="Luo Y.B."/>
            <person name="Tsai W.C."/>
            <person name="Van de Peer Y."/>
            <person name="Liu Z.J."/>
        </authorList>
    </citation>
    <scope>NUCLEOTIDE SEQUENCE [LARGE SCALE GENOMIC DNA]</scope>
    <source>
        <strain evidence="4">cv. Shenzhen</strain>
        <tissue evidence="3">Stem</tissue>
    </source>
</reference>
<gene>
    <name evidence="3" type="ORF">AXF42_Ash002579</name>
</gene>
<keyword evidence="2" id="KW-0812">Transmembrane</keyword>
<dbReference type="PANTHER" id="PTHR36396">
    <property type="entry name" value="MALTASE-GLUCOAMYLASE, INTESTINAL PROTEIN"/>
    <property type="match status" value="1"/>
</dbReference>
<evidence type="ECO:0000313" key="3">
    <source>
        <dbReference type="EMBL" id="PKA57275.1"/>
    </source>
</evidence>
<feature type="transmembrane region" description="Helical" evidence="2">
    <location>
        <begin position="303"/>
        <end position="325"/>
    </location>
</feature>
<keyword evidence="4" id="KW-1185">Reference proteome</keyword>
<keyword evidence="2" id="KW-1133">Transmembrane helix</keyword>
<evidence type="ECO:0000256" key="2">
    <source>
        <dbReference type="SAM" id="Phobius"/>
    </source>
</evidence>